<protein>
    <recommendedName>
        <fullName evidence="1">Transposase IS66 central domain-containing protein</fullName>
    </recommendedName>
</protein>
<organism evidence="2 3">
    <name type="scientific">Scytonema hofmannii PCC 7110</name>
    <dbReference type="NCBI Taxonomy" id="128403"/>
    <lineage>
        <taxon>Bacteria</taxon>
        <taxon>Bacillati</taxon>
        <taxon>Cyanobacteriota</taxon>
        <taxon>Cyanophyceae</taxon>
        <taxon>Nostocales</taxon>
        <taxon>Scytonemataceae</taxon>
        <taxon>Scytonema</taxon>
    </lineage>
</organism>
<comment type="caution">
    <text evidence="2">The sequence shown here is derived from an EMBL/GenBank/DDBJ whole genome shotgun (WGS) entry which is preliminary data.</text>
</comment>
<keyword evidence="3" id="KW-1185">Reference proteome</keyword>
<accession>A0A139X1S6</accession>
<evidence type="ECO:0000259" key="1">
    <source>
        <dbReference type="Pfam" id="PF03050"/>
    </source>
</evidence>
<sequence>MLDWDKLLRFGTVKYWLLRTKTVRTCRQLLKVEKAMWLFVTTEGVEPTNNAAERAIRPAVRKGTY</sequence>
<dbReference type="STRING" id="128403.WA1_36135"/>
<name>A0A139X1S6_9CYAN</name>
<dbReference type="Proteomes" id="UP000076925">
    <property type="component" value="Unassembled WGS sequence"/>
</dbReference>
<proteinExistence type="predicted"/>
<evidence type="ECO:0000313" key="3">
    <source>
        <dbReference type="Proteomes" id="UP000076925"/>
    </source>
</evidence>
<gene>
    <name evidence="2" type="ORF">WA1_36135</name>
</gene>
<reference evidence="2 3" key="1">
    <citation type="journal article" date="2013" name="Genome Biol. Evol.">
        <title>Genomes of Stigonematalean cyanobacteria (subsection V) and the evolution of oxygenic photosynthesis from prokaryotes to plastids.</title>
        <authorList>
            <person name="Dagan T."/>
            <person name="Roettger M."/>
            <person name="Stucken K."/>
            <person name="Landan G."/>
            <person name="Koch R."/>
            <person name="Major P."/>
            <person name="Gould S.B."/>
            <person name="Goremykin V.V."/>
            <person name="Rippka R."/>
            <person name="Tandeau de Marsac N."/>
            <person name="Gugger M."/>
            <person name="Lockhart P.J."/>
            <person name="Allen J.F."/>
            <person name="Brune I."/>
            <person name="Maus I."/>
            <person name="Puhler A."/>
            <person name="Martin W.F."/>
        </authorList>
    </citation>
    <scope>NUCLEOTIDE SEQUENCE [LARGE SCALE GENOMIC DNA]</scope>
    <source>
        <strain evidence="2 3">PCC 7110</strain>
    </source>
</reference>
<dbReference type="Pfam" id="PF03050">
    <property type="entry name" value="DDE_Tnp_IS66"/>
    <property type="match status" value="1"/>
</dbReference>
<dbReference type="InterPro" id="IPR004291">
    <property type="entry name" value="Transposase_IS66_central"/>
</dbReference>
<feature type="domain" description="Transposase IS66 central" evidence="1">
    <location>
        <begin position="20"/>
        <end position="60"/>
    </location>
</feature>
<evidence type="ECO:0000313" key="2">
    <source>
        <dbReference type="EMBL" id="KYC38613.1"/>
    </source>
</evidence>
<dbReference type="AlphaFoldDB" id="A0A139X1S6"/>
<dbReference type="EMBL" id="ANNX02000040">
    <property type="protein sequence ID" value="KYC38613.1"/>
    <property type="molecule type" value="Genomic_DNA"/>
</dbReference>